<feature type="compositionally biased region" description="Basic and acidic residues" evidence="1">
    <location>
        <begin position="68"/>
        <end position="84"/>
    </location>
</feature>
<dbReference type="Proteomes" id="UP000612808">
    <property type="component" value="Unassembled WGS sequence"/>
</dbReference>
<dbReference type="GO" id="GO:0016853">
    <property type="term" value="F:isomerase activity"/>
    <property type="evidence" value="ECO:0007669"/>
    <property type="project" value="InterPro"/>
</dbReference>
<comment type="caution">
    <text evidence="2">The sequence shown here is derived from an EMBL/GenBank/DDBJ whole genome shotgun (WGS) entry which is preliminary data.</text>
</comment>
<evidence type="ECO:0000313" key="3">
    <source>
        <dbReference type="Proteomes" id="UP000612808"/>
    </source>
</evidence>
<dbReference type="EMBL" id="BOMB01000047">
    <property type="protein sequence ID" value="GID15747.1"/>
    <property type="molecule type" value="Genomic_DNA"/>
</dbReference>
<dbReference type="GO" id="GO:0048029">
    <property type="term" value="F:monosaccharide binding"/>
    <property type="evidence" value="ECO:0007669"/>
    <property type="project" value="InterPro"/>
</dbReference>
<organism evidence="2 3">
    <name type="scientific">Actinocatenispora rupis</name>
    <dbReference type="NCBI Taxonomy" id="519421"/>
    <lineage>
        <taxon>Bacteria</taxon>
        <taxon>Bacillati</taxon>
        <taxon>Actinomycetota</taxon>
        <taxon>Actinomycetes</taxon>
        <taxon>Micromonosporales</taxon>
        <taxon>Micromonosporaceae</taxon>
        <taxon>Actinocatenispora</taxon>
    </lineage>
</organism>
<accession>A0A8J3JG25</accession>
<dbReference type="GO" id="GO:0005996">
    <property type="term" value="P:monosaccharide metabolic process"/>
    <property type="evidence" value="ECO:0007669"/>
    <property type="project" value="InterPro"/>
</dbReference>
<reference evidence="2" key="1">
    <citation type="submission" date="2021-01" db="EMBL/GenBank/DDBJ databases">
        <title>Whole genome shotgun sequence of Actinocatenispora rupis NBRC 107355.</title>
        <authorList>
            <person name="Komaki H."/>
            <person name="Tamura T."/>
        </authorList>
    </citation>
    <scope>NUCLEOTIDE SEQUENCE</scope>
    <source>
        <strain evidence="2">NBRC 107355</strain>
    </source>
</reference>
<keyword evidence="3" id="KW-1185">Reference proteome</keyword>
<evidence type="ECO:0000256" key="1">
    <source>
        <dbReference type="SAM" id="MobiDB-lite"/>
    </source>
</evidence>
<dbReference type="InterPro" id="IPR023750">
    <property type="entry name" value="RbsD-like_sf"/>
</dbReference>
<dbReference type="SUPFAM" id="SSF102546">
    <property type="entry name" value="RbsD-like"/>
    <property type="match status" value="1"/>
</dbReference>
<dbReference type="RefSeq" id="WP_203664170.1">
    <property type="nucleotide sequence ID" value="NZ_BAAAZM010000025.1"/>
</dbReference>
<gene>
    <name evidence="2" type="ORF">Aru02nite_66360</name>
</gene>
<protein>
    <submittedName>
        <fullName evidence="2">Uncharacterized protein</fullName>
    </submittedName>
</protein>
<evidence type="ECO:0000313" key="2">
    <source>
        <dbReference type="EMBL" id="GID15747.1"/>
    </source>
</evidence>
<dbReference type="AlphaFoldDB" id="A0A8J3JG25"/>
<feature type="region of interest" description="Disordered" evidence="1">
    <location>
        <begin position="67"/>
        <end position="98"/>
    </location>
</feature>
<feature type="compositionally biased region" description="Low complexity" evidence="1">
    <location>
        <begin position="85"/>
        <end position="98"/>
    </location>
</feature>
<name>A0A8J3JG25_9ACTN</name>
<proteinExistence type="predicted"/>
<sequence>MPGPAAVAITLGGAGAAATEALRAVHAVRPAPAGHTDGHGDLLVVADAGLPVPREVEVDGPFPCYLDANRDRPAGPRASTREHPAGSWSVSSGAVADR</sequence>